<dbReference type="SUPFAM" id="SSF56935">
    <property type="entry name" value="Porins"/>
    <property type="match status" value="1"/>
</dbReference>
<feature type="chain" id="PRO_5012236935" description="Outer membrane protein transport protein (OMPP1/FadL/TodX)" evidence="1">
    <location>
        <begin position="23"/>
        <end position="515"/>
    </location>
</feature>
<sequence length="515" mass="57071">MKTLKYFFTIFICSVCSFNAMSQVPLYTADAVRFSQTDGGGSARFVGLGGANVSLGGDISSISGNPAGLGFYNRSQWALSPVLRIGDYSAEYEGESTQNIGGNFQIPNMGMVFHSRFEEYAGSKWISGAFGIAINQKESFYNNINYRGTVEQDQNGLIYDFTESALFPFLTDDGFRVFNFQTEISDVANSDTYTYLAYQTYLLQTFATNDDNFIVDRYDYDGATDGYLTESAVQTENIDSYSGLTTLDVSYGANYNDVLYLGASANINFLNYRQVRDFRETPSNNLLNYMELNEETTISGTGAAFTVGAIYKPLNILNLGFSYTTPTFISLTETQEISMESFFIYNPETDEENISYEEEVVNDVPAYSLRLPQKISVGATAFISKYGFLTADLEYVDYASARYSSTNGAFGGDTPDVGSDLQSTFNLKVGAEARWNILRGRVGFAYFDNPYRNFERNRQSISAGIGIMRKNGFFVDATYRLSSFSNPEITAYAGSDVVTSESSISSVRLTLGKSF</sequence>
<keyword evidence="3" id="KW-1185">Reference proteome</keyword>
<evidence type="ECO:0000313" key="3">
    <source>
        <dbReference type="Proteomes" id="UP000193804"/>
    </source>
</evidence>
<dbReference type="RefSeq" id="WP_139828005.1">
    <property type="nucleotide sequence ID" value="NZ_FXAW01000004.1"/>
</dbReference>
<proteinExistence type="predicted"/>
<feature type="signal peptide" evidence="1">
    <location>
        <begin position="1"/>
        <end position="22"/>
    </location>
</feature>
<evidence type="ECO:0000256" key="1">
    <source>
        <dbReference type="SAM" id="SignalP"/>
    </source>
</evidence>
<dbReference type="STRING" id="1028.SAMN05661096_02074"/>
<evidence type="ECO:0008006" key="4">
    <source>
        <dbReference type="Google" id="ProtNLM"/>
    </source>
</evidence>
<dbReference type="Gene3D" id="2.40.160.60">
    <property type="entry name" value="Outer membrane protein transport protein (OMPP1/FadL/TodX)"/>
    <property type="match status" value="2"/>
</dbReference>
<keyword evidence="1" id="KW-0732">Signal</keyword>
<dbReference type="AlphaFoldDB" id="A0A1X7JXS4"/>
<name>A0A1X7JXS4_9BACT</name>
<reference evidence="3" key="1">
    <citation type="submission" date="2017-04" db="EMBL/GenBank/DDBJ databases">
        <authorList>
            <person name="Varghese N."/>
            <person name="Submissions S."/>
        </authorList>
    </citation>
    <scope>NUCLEOTIDE SEQUENCE [LARGE SCALE GENOMIC DNA]</scope>
    <source>
        <strain evidence="3">DSM 4125</strain>
    </source>
</reference>
<organism evidence="2 3">
    <name type="scientific">Marivirga sericea</name>
    <dbReference type="NCBI Taxonomy" id="1028"/>
    <lineage>
        <taxon>Bacteria</taxon>
        <taxon>Pseudomonadati</taxon>
        <taxon>Bacteroidota</taxon>
        <taxon>Cytophagia</taxon>
        <taxon>Cytophagales</taxon>
        <taxon>Marivirgaceae</taxon>
        <taxon>Marivirga</taxon>
    </lineage>
</organism>
<dbReference type="OrthoDB" id="9765571at2"/>
<gene>
    <name evidence="2" type="ORF">SAMN05661096_02074</name>
</gene>
<accession>A0A1X7JXS4</accession>
<protein>
    <recommendedName>
        <fullName evidence="4">Outer membrane protein transport protein (OMPP1/FadL/TodX)</fullName>
    </recommendedName>
</protein>
<evidence type="ECO:0000313" key="2">
    <source>
        <dbReference type="EMBL" id="SMG33101.1"/>
    </source>
</evidence>
<dbReference type="EMBL" id="FXAW01000004">
    <property type="protein sequence ID" value="SMG33101.1"/>
    <property type="molecule type" value="Genomic_DNA"/>
</dbReference>
<dbReference type="Proteomes" id="UP000193804">
    <property type="component" value="Unassembled WGS sequence"/>
</dbReference>